<organism evidence="2 3">
    <name type="scientific">Giardia muris</name>
    <dbReference type="NCBI Taxonomy" id="5742"/>
    <lineage>
        <taxon>Eukaryota</taxon>
        <taxon>Metamonada</taxon>
        <taxon>Diplomonadida</taxon>
        <taxon>Hexamitidae</taxon>
        <taxon>Giardiinae</taxon>
        <taxon>Giardia</taxon>
    </lineage>
</organism>
<feature type="region of interest" description="Disordered" evidence="1">
    <location>
        <begin position="381"/>
        <end position="658"/>
    </location>
</feature>
<accession>A0A4Z1SRN5</accession>
<dbReference type="OrthoDB" id="10260138at2759"/>
<feature type="compositionally biased region" description="Basic and acidic residues" evidence="1">
    <location>
        <begin position="616"/>
        <end position="629"/>
    </location>
</feature>
<feature type="compositionally biased region" description="Polar residues" evidence="1">
    <location>
        <begin position="392"/>
        <end position="402"/>
    </location>
</feature>
<dbReference type="EMBL" id="VDLU01000002">
    <property type="protein sequence ID" value="TNJ28536.1"/>
    <property type="molecule type" value="Genomic_DNA"/>
</dbReference>
<feature type="compositionally biased region" description="Basic residues" evidence="1">
    <location>
        <begin position="240"/>
        <end position="251"/>
    </location>
</feature>
<feature type="region of interest" description="Disordered" evidence="1">
    <location>
        <begin position="914"/>
        <end position="938"/>
    </location>
</feature>
<feature type="compositionally biased region" description="Polar residues" evidence="1">
    <location>
        <begin position="714"/>
        <end position="724"/>
    </location>
</feature>
<feature type="compositionally biased region" description="Low complexity" evidence="1">
    <location>
        <begin position="924"/>
        <end position="937"/>
    </location>
</feature>
<feature type="region of interest" description="Disordered" evidence="1">
    <location>
        <begin position="714"/>
        <end position="738"/>
    </location>
</feature>
<feature type="compositionally biased region" description="Basic and acidic residues" evidence="1">
    <location>
        <begin position="591"/>
        <end position="602"/>
    </location>
</feature>
<name>A0A4Z1SRN5_GIAMU</name>
<dbReference type="Proteomes" id="UP000315496">
    <property type="component" value="Chromosome 2"/>
</dbReference>
<evidence type="ECO:0000256" key="1">
    <source>
        <dbReference type="SAM" id="MobiDB-lite"/>
    </source>
</evidence>
<reference evidence="2 3" key="1">
    <citation type="submission" date="2019-05" db="EMBL/GenBank/DDBJ databases">
        <title>The compact genome of Giardia muris reveals important steps in the evolution of intestinal protozoan parasites.</title>
        <authorList>
            <person name="Xu F."/>
            <person name="Jimenez-Gonzalez A."/>
            <person name="Einarsson E."/>
            <person name="Astvaldsson A."/>
            <person name="Peirasmaki D."/>
            <person name="Eckmann L."/>
            <person name="Andersson J.O."/>
            <person name="Svard S.G."/>
            <person name="Jerlstrom-Hultqvist J."/>
        </authorList>
    </citation>
    <scope>NUCLEOTIDE SEQUENCE [LARGE SCALE GENOMIC DNA]</scope>
    <source>
        <strain evidence="2 3">Roberts-Thomson</strain>
    </source>
</reference>
<gene>
    <name evidence="2" type="ORF">GMRT_11922</name>
</gene>
<feature type="compositionally biased region" description="Polar residues" evidence="1">
    <location>
        <begin position="497"/>
        <end position="506"/>
    </location>
</feature>
<keyword evidence="3" id="KW-1185">Reference proteome</keyword>
<feature type="compositionally biased region" description="Low complexity" evidence="1">
    <location>
        <begin position="606"/>
        <end position="615"/>
    </location>
</feature>
<proteinExistence type="predicted"/>
<dbReference type="AlphaFoldDB" id="A0A4Z1SRN5"/>
<evidence type="ECO:0000313" key="3">
    <source>
        <dbReference type="Proteomes" id="UP000315496"/>
    </source>
</evidence>
<feature type="region of interest" description="Disordered" evidence="1">
    <location>
        <begin position="225"/>
        <end position="252"/>
    </location>
</feature>
<dbReference type="VEuPathDB" id="GiardiaDB:GMRT_11922"/>
<evidence type="ECO:0000313" key="2">
    <source>
        <dbReference type="EMBL" id="TNJ28536.1"/>
    </source>
</evidence>
<protein>
    <submittedName>
        <fullName evidence="2">Uncharacterized protein</fullName>
    </submittedName>
</protein>
<sequence>MHPKIFLRPGGVPGQYYSAHRLAPPPTALSLPPVESLRHFPPVYTSVSKPRPTASAQNYDSYTQQAMAESDRILQYYMQDAEAFRSKALAEMGLHHSSQNLYQPSHSFLVQSRHELSAPPATTEAAAGMLQRPSDHIPSHGEASDAIQTVVQYPPRSPPSDRSAIQAISAALPARSYYEAVAPIEASSSTISQVGNTEPQVPYVAKSAPLKEEMDDNLTVEEPKAVRTRTAETFDQLLHGKSKKKRAKSRSKRETDVILEVMERNAGLSQTYAEALHKLEVTANKERQLAQFAHFTTILNNERAQAEQQAAAQNMTMQLLLQRIAELEGALAIQGGQGLYSQVQSYPSSGPMTIPSFPSGGFTVPNTGPMHMSIPPITLDSMPPPVPDTESLPRSEQGTQAKLGNGLEHPQLSGLRAGMFTSRPPAPPSSLSPRRAQEAASPLVGVSMAKPMRIPPRPKTSGNTGNRRPSLGLVPSAMAQLQQSHSTLTIDHKEQSAQDASMNTSPIPSPIRLPTTILHTTTEHSPESRISPADKPLPTPVSDELWRASDSQDGDLAMGLQETPGVEDKTPSSPKDTPPSKKSSPDSLTNQEERRGPLKVRFENVSSSSGTSGSSVEKHPDGSSGEKENPLPNVLPEKEDVINGDDEVPTTTQQEPVVLPVTASPPQQLLLPFIPTVPEENLSESGPEERSELLDQMSLSILSRTISFTNSLSAAMKRSQQPGSAETRPTPRELRPSFGSAIEANPEDEVLHDDLWVDGQGPHLVQDDSRQKVDDRGRYQSSIGEPCDSDFDLPDELFGARDSSTILPTKSSAQRTFTEETTLEYRMTLPSGSDFGGHGLIPEQASNYSTDNIDGDLILNRVLEDIPSVQSRTLSADDIDSGIRLDPSIDLGHESITSDPATLAVFSLRRSAGIPKKPSSLSSTQGTQGLHGTHGTQAFSQFETPGPDLTFDAIITENALLPFGSYVTRKKEGKSSSSRTSSSDAFDVTGAQVQLASIHKEPPLDFEDLSLSEEKLISESRNPQPLSKMPTILSEKEPPHFQVDYDVDGFDYFDDVGGSLGFDAESLGFEDLEV</sequence>
<feature type="compositionally biased region" description="Polar residues" evidence="1">
    <location>
        <begin position="479"/>
        <end position="489"/>
    </location>
</feature>
<comment type="caution">
    <text evidence="2">The sequence shown here is derived from an EMBL/GenBank/DDBJ whole genome shotgun (WGS) entry which is preliminary data.</text>
</comment>
<feature type="compositionally biased region" description="Low complexity" evidence="1">
    <location>
        <begin position="571"/>
        <end position="587"/>
    </location>
</feature>